<evidence type="ECO:0000313" key="1">
    <source>
        <dbReference type="EMBL" id="QJA04091.1"/>
    </source>
</evidence>
<dbReference type="Proteomes" id="UP000503330">
    <property type="component" value="Chromosome"/>
</dbReference>
<dbReference type="AlphaFoldDB" id="A0AAP9MJ52"/>
<evidence type="ECO:0000313" key="2">
    <source>
        <dbReference type="Proteomes" id="UP000503330"/>
    </source>
</evidence>
<dbReference type="EMBL" id="CP048838">
    <property type="protein sequence ID" value="QJA04091.1"/>
    <property type="molecule type" value="Genomic_DNA"/>
</dbReference>
<name>A0AAP9MJ52_CLOIN</name>
<evidence type="ECO:0008006" key="3">
    <source>
        <dbReference type="Google" id="ProtNLM"/>
    </source>
</evidence>
<proteinExistence type="predicted"/>
<sequence>MSRITDEIQRARTNKITVPDELNDHDVIRGIYGIFSEKDDDSICLYIGRSYSIADRLFASGGHICMFNSGCYKKLVPKMINESMMNGYHINIKILEVVEFVGDNYYRDMQRLSFAEANLIEEYQLAGQCLQQLPEGTWISEEKWNKRYKKKHCSGK</sequence>
<dbReference type="RefSeq" id="WP_002607555.1">
    <property type="nucleotide sequence ID" value="NZ_BAAACC010000015.1"/>
</dbReference>
<accession>A0AAP9MJ52</accession>
<dbReference type="GeneID" id="61927353"/>
<reference evidence="1 2" key="1">
    <citation type="submission" date="2020-02" db="EMBL/GenBank/DDBJ databases">
        <authorList>
            <person name="Kociolek L.K."/>
            <person name="Ozer E.A."/>
        </authorList>
    </citation>
    <scope>NUCLEOTIDE SEQUENCE [LARGE SCALE GENOMIC DNA]</scope>
    <source>
        <strain evidence="1 2">ATCC 14501</strain>
    </source>
</reference>
<protein>
    <recommendedName>
        <fullName evidence="3">GIY-YIG domain-containing protein</fullName>
    </recommendedName>
</protein>
<gene>
    <name evidence="1" type="ORF">G4D54_17410</name>
</gene>
<organism evidence="1 2">
    <name type="scientific">Clostridium innocuum</name>
    <dbReference type="NCBI Taxonomy" id="1522"/>
    <lineage>
        <taxon>Bacteria</taxon>
        <taxon>Bacillati</taxon>
        <taxon>Bacillota</taxon>
        <taxon>Clostridia</taxon>
        <taxon>Eubacteriales</taxon>
        <taxon>Clostridiaceae</taxon>
        <taxon>Clostridium</taxon>
    </lineage>
</organism>